<reference evidence="1" key="1">
    <citation type="submission" date="2016-04" db="EMBL/GenBank/DDBJ databases">
        <authorList>
            <person name="Evans L.H."/>
            <person name="Alamgir A."/>
            <person name="Owens N."/>
            <person name="Weber N.D."/>
            <person name="Virtaneva K."/>
            <person name="Barbian K."/>
            <person name="Babar A."/>
            <person name="Rosenke K."/>
        </authorList>
    </citation>
    <scope>NUCLEOTIDE SEQUENCE</scope>
    <source>
        <strain evidence="1">86</strain>
    </source>
</reference>
<proteinExistence type="predicted"/>
<dbReference type="SUPFAM" id="SSF54909">
    <property type="entry name" value="Dimeric alpha+beta barrel"/>
    <property type="match status" value="1"/>
</dbReference>
<dbReference type="Gene3D" id="3.30.70.1060">
    <property type="entry name" value="Dimeric alpha+beta barrel"/>
    <property type="match status" value="1"/>
</dbReference>
<protein>
    <recommendedName>
        <fullName evidence="2">YCII-related domain-containing protein</fullName>
    </recommendedName>
</protein>
<evidence type="ECO:0000313" key="1">
    <source>
        <dbReference type="EMBL" id="SBV95363.1"/>
    </source>
</evidence>
<dbReference type="EMBL" id="FLUO01000001">
    <property type="protein sequence ID" value="SBV95363.1"/>
    <property type="molecule type" value="Genomic_DNA"/>
</dbReference>
<accession>A0A212J7F9</accession>
<dbReference type="InterPro" id="IPR011008">
    <property type="entry name" value="Dimeric_a/b-barrel"/>
</dbReference>
<name>A0A212J7F9_9PROT</name>
<sequence length="38" mass="4394">MVDAESRDAVVRLCEQDPFFRNGLRKSFRIYAWGAAFA</sequence>
<organism evidence="1">
    <name type="scientific">uncultured Alphaproteobacteria bacterium</name>
    <dbReference type="NCBI Taxonomy" id="91750"/>
    <lineage>
        <taxon>Bacteria</taxon>
        <taxon>Pseudomonadati</taxon>
        <taxon>Pseudomonadota</taxon>
        <taxon>Alphaproteobacteria</taxon>
        <taxon>environmental samples</taxon>
    </lineage>
</organism>
<dbReference type="AlphaFoldDB" id="A0A212J7F9"/>
<evidence type="ECO:0008006" key="2">
    <source>
        <dbReference type="Google" id="ProtNLM"/>
    </source>
</evidence>
<gene>
    <name evidence="1" type="ORF">KL86APRO_10626</name>
</gene>